<evidence type="ECO:0000256" key="1">
    <source>
        <dbReference type="SAM" id="MobiDB-lite"/>
    </source>
</evidence>
<keyword evidence="3" id="KW-1185">Reference proteome</keyword>
<feature type="region of interest" description="Disordered" evidence="1">
    <location>
        <begin position="158"/>
        <end position="197"/>
    </location>
</feature>
<dbReference type="RefSeq" id="XP_062704610.1">
    <property type="nucleotide sequence ID" value="XM_062848626.1"/>
</dbReference>
<feature type="compositionally biased region" description="Basic and acidic residues" evidence="1">
    <location>
        <begin position="171"/>
        <end position="197"/>
    </location>
</feature>
<protein>
    <recommendedName>
        <fullName evidence="4">Secreted protein</fullName>
    </recommendedName>
</protein>
<proteinExistence type="predicted"/>
<reference evidence="3" key="1">
    <citation type="journal article" date="2015" name="Proc. Natl. Acad. Sci. U.S.A.">
        <title>Genome sequence of the Asian Tiger mosquito, Aedes albopictus, reveals insights into its biology, genetics, and evolution.</title>
        <authorList>
            <person name="Chen X.G."/>
            <person name="Jiang X."/>
            <person name="Gu J."/>
            <person name="Xu M."/>
            <person name="Wu Y."/>
            <person name="Deng Y."/>
            <person name="Zhang C."/>
            <person name="Bonizzoni M."/>
            <person name="Dermauw W."/>
            <person name="Vontas J."/>
            <person name="Armbruster P."/>
            <person name="Huang X."/>
            <person name="Yang Y."/>
            <person name="Zhang H."/>
            <person name="He W."/>
            <person name="Peng H."/>
            <person name="Liu Y."/>
            <person name="Wu K."/>
            <person name="Chen J."/>
            <person name="Lirakis M."/>
            <person name="Topalis P."/>
            <person name="Van Leeuwen T."/>
            <person name="Hall A.B."/>
            <person name="Jiang X."/>
            <person name="Thorpe C."/>
            <person name="Mueller R.L."/>
            <person name="Sun C."/>
            <person name="Waterhouse R.M."/>
            <person name="Yan G."/>
            <person name="Tu Z.J."/>
            <person name="Fang X."/>
            <person name="James A.A."/>
        </authorList>
    </citation>
    <scope>NUCLEOTIDE SEQUENCE [LARGE SCALE GENOMIC DNA]</scope>
    <source>
        <strain evidence="3">Foshan</strain>
    </source>
</reference>
<dbReference type="EnsemblMetazoa" id="AALFPA23_013785.R19997">
    <property type="protein sequence ID" value="AALFPA23_013785.P19997"/>
    <property type="gene ID" value="AALFPA23_013785"/>
</dbReference>
<reference evidence="2" key="2">
    <citation type="submission" date="2025-05" db="UniProtKB">
        <authorList>
            <consortium name="EnsemblMetazoa"/>
        </authorList>
    </citation>
    <scope>IDENTIFICATION</scope>
    <source>
        <strain evidence="2">Foshan</strain>
    </source>
</reference>
<name>A0ABM1Z0D1_AEDAL</name>
<sequence length="215" mass="24211">MKRRETLTRISFLPESSLVGTSSAIESCTHPFRRTSRVRIPAYRSRAEDQQKRLSVGRPLLFPIVFSLQRSLTALGERQPGQEICWNTKRPANRSKAASRAGVTRYPVEGRRFPPRRHPDAQRAKRGLRAFLGVGHNGKFQFCDSGWPIGAALASSSAVDSHPSAVRVRTRQRERNQRNRAGEHGRDVDRPARTEPGLRMRSCEGVAIVGWVHPK</sequence>
<organism evidence="2 3">
    <name type="scientific">Aedes albopictus</name>
    <name type="common">Asian tiger mosquito</name>
    <name type="synonym">Stegomyia albopicta</name>
    <dbReference type="NCBI Taxonomy" id="7160"/>
    <lineage>
        <taxon>Eukaryota</taxon>
        <taxon>Metazoa</taxon>
        <taxon>Ecdysozoa</taxon>
        <taxon>Arthropoda</taxon>
        <taxon>Hexapoda</taxon>
        <taxon>Insecta</taxon>
        <taxon>Pterygota</taxon>
        <taxon>Neoptera</taxon>
        <taxon>Endopterygota</taxon>
        <taxon>Diptera</taxon>
        <taxon>Nematocera</taxon>
        <taxon>Culicoidea</taxon>
        <taxon>Culicidae</taxon>
        <taxon>Culicinae</taxon>
        <taxon>Aedini</taxon>
        <taxon>Aedes</taxon>
        <taxon>Stegomyia</taxon>
    </lineage>
</organism>
<evidence type="ECO:0000313" key="3">
    <source>
        <dbReference type="Proteomes" id="UP000069940"/>
    </source>
</evidence>
<evidence type="ECO:0008006" key="4">
    <source>
        <dbReference type="Google" id="ProtNLM"/>
    </source>
</evidence>
<dbReference type="GeneID" id="109405357"/>
<dbReference type="Proteomes" id="UP000069940">
    <property type="component" value="Unassembled WGS sequence"/>
</dbReference>
<accession>A0ABM1Z0D1</accession>
<evidence type="ECO:0000313" key="2">
    <source>
        <dbReference type="EnsemblMetazoa" id="AALFPA23_013785.P19997"/>
    </source>
</evidence>